<sequence length="933" mass="102736">MGLSQVIAAGAALSAFSGNSQHKRLMRLDFPFEDGPPAILLPNTLVAREEVSRGLRFIVEVLSDEARIPLKMLMGRMMVISLVREDGSLRYFNGHITEFRFLRTDGGFAFYQMVLEPWLAFARLRKDNVSFHGKSVREITEETLKHYRQADWHMYPIDESKLTVANQHNETDYNHLHRRWEALGLHYWYEHEFGRHRLMISDNSFLSERIDEEAYVIPFHKKSGSLEDDGIHEWTAVRRLGSGQTTLATFDYKSPGAQRATGISANRQGDIFPHEVYEDTGSYGFRIRDDGEQLATRRMEEADKDTQYFEAKGNERSVLPGRTFKLGGHFSAEPRSPEYHPEPRRSIDDRFYLILSVDHEVANNYQAGPGAPSHYENRLTCIRKDIRWRPGRNYNSEPGTYMGLHTAIVVGPAGADIHTDDYGRVKLQFHWNRLDKYDENSSPWIRVMTPAAGDEFGQIRLPRVGEEVTVVYLDGNIDHPLILGAVFNGKHMPPWKLPEQSALAGLRSRELGGGARGNHLVLDDTKEMIQAQLKSDHLCSQLSLGHITRIEDTTGRKDARGEGWELSTDGHGVARAAKGLLITTEARQTARGPIKDMGETSRRIALATEQHQLLAETAQKNSAHDAGNSQADVAAHLQTQTDAVRGGAGGASGFPELAAPHLVLASPVGIATTSGRDTHIASERHTAITSGKDVSMVAGASLFASIRQTFRLFVHKAGMKMVAAAGDIDLQALSDNIKLLAKLEISHTANRITISAKEEVVINGGGSYAKFAAGSIEMGTSGTFVAHAAKHSLPPAKSVNMAMTMPPVADVVGKGHGVLHVGTHSAAAGKIGVALPYKLYKDGAVIDQGQLDQQGNVTFKHELESESKYQLELANGQRFNIDAGTHSEKHEMSAGMGFHGYTNNGGSLSEHHASLEEDRLLADPTADTPQSPS</sequence>
<dbReference type="SUPFAM" id="SSF69349">
    <property type="entry name" value="Phage fibre proteins"/>
    <property type="match status" value="1"/>
</dbReference>
<dbReference type="SUPFAM" id="SSF69255">
    <property type="entry name" value="gp5 N-terminal domain-like"/>
    <property type="match status" value="1"/>
</dbReference>
<evidence type="ECO:0000259" key="5">
    <source>
        <dbReference type="Pfam" id="PF13296"/>
    </source>
</evidence>
<comment type="caution">
    <text evidence="6">The sequence shown here is derived from an EMBL/GenBank/DDBJ whole genome shotgun (WGS) entry which is preliminary data.</text>
</comment>
<proteinExistence type="inferred from homology"/>
<dbReference type="EMBL" id="JACHBX010000003">
    <property type="protein sequence ID" value="MBB6135200.1"/>
    <property type="molecule type" value="Genomic_DNA"/>
</dbReference>
<dbReference type="NCBIfam" id="TIGR01646">
    <property type="entry name" value="vgr_GE"/>
    <property type="match status" value="1"/>
</dbReference>
<evidence type="ECO:0000259" key="4">
    <source>
        <dbReference type="Pfam" id="PF10106"/>
    </source>
</evidence>
<accession>A0A7W9X2G1</accession>
<dbReference type="InterPro" id="IPR017847">
    <property type="entry name" value="T6SS_RhsGE_Vgr_subset"/>
</dbReference>
<reference evidence="6 7" key="1">
    <citation type="submission" date="2020-08" db="EMBL/GenBank/DDBJ databases">
        <title>The Agave Microbiome: Exploring the role of microbial communities in plant adaptations to desert environments.</title>
        <authorList>
            <person name="Partida-Martinez L.P."/>
        </authorList>
    </citation>
    <scope>NUCLEOTIDE SEQUENCE [LARGE SCALE GENOMIC DNA]</scope>
    <source>
        <strain evidence="6 7">AT3.2</strain>
    </source>
</reference>
<evidence type="ECO:0000256" key="1">
    <source>
        <dbReference type="ARBA" id="ARBA00005558"/>
    </source>
</evidence>
<dbReference type="Pfam" id="PF13296">
    <property type="entry name" value="T6SS_Vgr"/>
    <property type="match status" value="1"/>
</dbReference>
<dbReference type="Pfam" id="PF04717">
    <property type="entry name" value="Phage_base_V"/>
    <property type="match status" value="1"/>
</dbReference>
<dbReference type="InterPro" id="IPR037026">
    <property type="entry name" value="Vgr_OB-fold_dom_sf"/>
</dbReference>
<feature type="compositionally biased region" description="Basic and acidic residues" evidence="2">
    <location>
        <begin position="909"/>
        <end position="921"/>
    </location>
</feature>
<evidence type="ECO:0000259" key="3">
    <source>
        <dbReference type="Pfam" id="PF04717"/>
    </source>
</evidence>
<dbReference type="Pfam" id="PF10106">
    <property type="entry name" value="DUF2345"/>
    <property type="match status" value="1"/>
</dbReference>
<feature type="region of interest" description="Disordered" evidence="2">
    <location>
        <begin position="901"/>
        <end position="933"/>
    </location>
</feature>
<dbReference type="AlphaFoldDB" id="A0A7W9X2G1"/>
<feature type="domain" description="Gp5/Type VI secretion system Vgr protein OB-fold" evidence="3">
    <location>
        <begin position="418"/>
        <end position="487"/>
    </location>
</feature>
<dbReference type="RefSeq" id="WP_183555840.1">
    <property type="nucleotide sequence ID" value="NZ_JACHBX010000003.1"/>
</dbReference>
<evidence type="ECO:0000256" key="2">
    <source>
        <dbReference type="SAM" id="MobiDB-lite"/>
    </source>
</evidence>
<organism evidence="6 7">
    <name type="scientific">Massilia aurea</name>
    <dbReference type="NCBI Taxonomy" id="373040"/>
    <lineage>
        <taxon>Bacteria</taxon>
        <taxon>Pseudomonadati</taxon>
        <taxon>Pseudomonadota</taxon>
        <taxon>Betaproteobacteria</taxon>
        <taxon>Burkholderiales</taxon>
        <taxon>Oxalobacteraceae</taxon>
        <taxon>Telluria group</taxon>
        <taxon>Massilia</taxon>
    </lineage>
</organism>
<keyword evidence="7" id="KW-1185">Reference proteome</keyword>
<name>A0A7W9X2G1_9BURK</name>
<feature type="domain" description="DUF2345" evidence="4">
    <location>
        <begin position="651"/>
        <end position="794"/>
    </location>
</feature>
<dbReference type="NCBIfam" id="TIGR03361">
    <property type="entry name" value="VI_Rhs_Vgr"/>
    <property type="match status" value="1"/>
</dbReference>
<protein>
    <submittedName>
        <fullName evidence="6">Type VI secretion system secreted protein VgrG</fullName>
    </submittedName>
</protein>
<evidence type="ECO:0000313" key="6">
    <source>
        <dbReference type="EMBL" id="MBB6135200.1"/>
    </source>
</evidence>
<dbReference type="SUPFAM" id="SSF69279">
    <property type="entry name" value="Phage tail proteins"/>
    <property type="match status" value="2"/>
</dbReference>
<dbReference type="Gene3D" id="2.30.110.50">
    <property type="match status" value="1"/>
</dbReference>
<dbReference type="Pfam" id="PF05954">
    <property type="entry name" value="Phage_GPD"/>
    <property type="match status" value="1"/>
</dbReference>
<dbReference type="Gene3D" id="3.55.50.10">
    <property type="entry name" value="Baseplate protein-like domains"/>
    <property type="match status" value="1"/>
</dbReference>
<dbReference type="Gene3D" id="2.40.50.230">
    <property type="entry name" value="Gp5 N-terminal domain"/>
    <property type="match status" value="1"/>
</dbReference>
<feature type="domain" description="Putative type VI secretion system Rhs element associated Vgr" evidence="5">
    <location>
        <begin position="512"/>
        <end position="618"/>
    </location>
</feature>
<dbReference type="InterPro" id="IPR006533">
    <property type="entry name" value="T6SS_Vgr_RhsGE"/>
</dbReference>
<evidence type="ECO:0000313" key="7">
    <source>
        <dbReference type="Proteomes" id="UP000540787"/>
    </source>
</evidence>
<dbReference type="InterPro" id="IPR018769">
    <property type="entry name" value="VgrG2_DUF2345"/>
</dbReference>
<dbReference type="InterPro" id="IPR028244">
    <property type="entry name" value="T6SS_Rhs_Vgr_dom"/>
</dbReference>
<comment type="similarity">
    <text evidence="1">Belongs to the VgrG protein family.</text>
</comment>
<dbReference type="Proteomes" id="UP000540787">
    <property type="component" value="Unassembled WGS sequence"/>
</dbReference>
<dbReference type="InterPro" id="IPR006531">
    <property type="entry name" value="Gp5/Vgr_OB"/>
</dbReference>
<dbReference type="Gene3D" id="4.10.220.110">
    <property type="match status" value="1"/>
</dbReference>
<gene>
    <name evidence="6" type="ORF">HD842_003358</name>
</gene>